<reference evidence="2 3" key="1">
    <citation type="submission" date="2023-12" db="EMBL/GenBank/DDBJ databases">
        <authorList>
            <person name="Menendez E."/>
            <person name="Kaur S."/>
            <person name="Flores-Felix J.D."/>
            <person name="diCenzo G.C."/>
            <person name="Peix A."/>
            <person name="Velazquez E."/>
        </authorList>
    </citation>
    <scope>NUCLEOTIDE SEQUENCE [LARGE SCALE GENOMIC DNA]</scope>
    <source>
        <strain evidence="2 3">CIP 108029</strain>
    </source>
</reference>
<feature type="compositionally biased region" description="Basic and acidic residues" evidence="1">
    <location>
        <begin position="662"/>
        <end position="675"/>
    </location>
</feature>
<dbReference type="EMBL" id="CP140635">
    <property type="protein sequence ID" value="WQN36665.1"/>
    <property type="molecule type" value="Genomic_DNA"/>
</dbReference>
<feature type="region of interest" description="Disordered" evidence="1">
    <location>
        <begin position="1"/>
        <end position="23"/>
    </location>
</feature>
<evidence type="ECO:0000313" key="3">
    <source>
        <dbReference type="Proteomes" id="UP001322785"/>
    </source>
</evidence>
<feature type="region of interest" description="Disordered" evidence="1">
    <location>
        <begin position="641"/>
        <end position="675"/>
    </location>
</feature>
<dbReference type="RefSeq" id="WP_246289456.1">
    <property type="nucleotide sequence ID" value="NZ_BSOQ01000045.1"/>
</dbReference>
<accession>A0ABZ0ZAT5</accession>
<dbReference type="Gene3D" id="3.40.50.10610">
    <property type="entry name" value="ABC-type transport auxiliary lipoprotein component"/>
    <property type="match status" value="1"/>
</dbReference>
<dbReference type="SUPFAM" id="SSF48452">
    <property type="entry name" value="TPR-like"/>
    <property type="match status" value="1"/>
</dbReference>
<name>A0ABZ0ZAT5_9HYPH</name>
<sequence length="675" mass="73963">MQNAMAADAARPSTRPPPGPDDIRRQLERIIANPEFPHTGRSADFLRYITEETLAGNAKRIKGYSVAVEVFKRSQGFSQDDPVVRIGAGRLRQSLERYYLVAGQDDPVRMDIPKGGYVPTFVWSSPGDTKSSVGASAPADRPVGIGRFQGYGRWLVASLLIPALISTFLYQMQSGSPSFARNPTAMPEMHTASLVVAPFANLGEDPKAEIFSAGLTEELLTALPRFKEIKVFGRETSRSLSPEVDASRVRNALGAGYLLMGGVRISGDKMRVTARLLDTDNGEILWSQIYDENMGSGDLFAIQADVANRVATAIAQPYGVIAQEDVANQPPDDLGAYACTLSFYTYRTELSPERHRQVRDCLESAVARYPSFATAWAMLSIVYLDEDRFDFNARRGSSIPIERSLVAARRAIQLDPGSTRAHQALMMALFFNQQRDEALRVGELALATNPNDTELLGEFGTRVAMGGDWARGAALLERAIVLNPGGGGYYHGTRALAAFMLNDGKTAVAEIRQADLQKFPLFHLVAAVIYAENGFEAEARREGAKFVEMRPDFLPNLAAELQSRNVRPVDQERFSAAIRKAGLAISSRTATTVSTVGPVFDPTTLRRCPYLLYGACTTEHTRCYERRARLCRTIADATGQRGGAKEAVIPGSRSPSSPDTFDFARHQDARSTGRW</sequence>
<dbReference type="InterPro" id="IPR011990">
    <property type="entry name" value="TPR-like_helical_dom_sf"/>
</dbReference>
<protein>
    <submittedName>
        <fullName evidence="2">Adenylate cyclase</fullName>
    </submittedName>
</protein>
<gene>
    <name evidence="2" type="ORF">U5G49_001761</name>
</gene>
<organism evidence="2 3">
    <name type="scientific">Rhizobium indigoferae</name>
    <dbReference type="NCBI Taxonomy" id="158891"/>
    <lineage>
        <taxon>Bacteria</taxon>
        <taxon>Pseudomonadati</taxon>
        <taxon>Pseudomonadota</taxon>
        <taxon>Alphaproteobacteria</taxon>
        <taxon>Hyphomicrobiales</taxon>
        <taxon>Rhizobiaceae</taxon>
        <taxon>Rhizobium/Agrobacterium group</taxon>
        <taxon>Rhizobium</taxon>
    </lineage>
</organism>
<evidence type="ECO:0000256" key="1">
    <source>
        <dbReference type="SAM" id="MobiDB-lite"/>
    </source>
</evidence>
<dbReference type="Proteomes" id="UP001322785">
    <property type="component" value="Chromosome"/>
</dbReference>
<proteinExistence type="predicted"/>
<evidence type="ECO:0000313" key="2">
    <source>
        <dbReference type="EMBL" id="WQN36665.1"/>
    </source>
</evidence>
<keyword evidence="3" id="KW-1185">Reference proteome</keyword>
<dbReference type="Gene3D" id="1.25.40.10">
    <property type="entry name" value="Tetratricopeptide repeat domain"/>
    <property type="match status" value="1"/>
</dbReference>